<proteinExistence type="predicted"/>
<dbReference type="HOGENOM" id="CLU_1721561_0_0_11"/>
<dbReference type="Proteomes" id="UP000001213">
    <property type="component" value="Chromosome"/>
</dbReference>
<keyword evidence="1" id="KW-0732">Signal</keyword>
<gene>
    <name evidence="2" type="ordered locus">Tpau_3345</name>
</gene>
<evidence type="ECO:0008006" key="4">
    <source>
        <dbReference type="Google" id="ProtNLM"/>
    </source>
</evidence>
<feature type="signal peptide" evidence="1">
    <location>
        <begin position="1"/>
        <end position="21"/>
    </location>
</feature>
<keyword evidence="3" id="KW-1185">Reference proteome</keyword>
<reference evidence="2 3" key="2">
    <citation type="journal article" date="2011" name="Stand. Genomic Sci.">
        <title>Complete genome sequence of Tsukamurella paurometabola type strain (no. 33).</title>
        <authorList>
            <person name="Munk A.C."/>
            <person name="Lapidus A."/>
            <person name="Lucas S."/>
            <person name="Nolan M."/>
            <person name="Tice H."/>
            <person name="Cheng J.F."/>
            <person name="Del Rio T.G."/>
            <person name="Goodwin L."/>
            <person name="Pitluck S."/>
            <person name="Liolios K."/>
            <person name="Huntemann M."/>
            <person name="Ivanova N."/>
            <person name="Mavromatis K."/>
            <person name="Mikhailova N."/>
            <person name="Pati A."/>
            <person name="Chen A."/>
            <person name="Palaniappan K."/>
            <person name="Tapia R."/>
            <person name="Han C."/>
            <person name="Land M."/>
            <person name="Hauser L."/>
            <person name="Chang Y.J."/>
            <person name="Jeffries C.D."/>
            <person name="Brettin T."/>
            <person name="Yasawong M."/>
            <person name="Brambilla E.M."/>
            <person name="Rohde M."/>
            <person name="Sikorski J."/>
            <person name="Goker M."/>
            <person name="Detter J.C."/>
            <person name="Woyke T."/>
            <person name="Bristow J."/>
            <person name="Eisen J.A."/>
            <person name="Markowitz V."/>
            <person name="Hugenholtz P."/>
            <person name="Kyrpides N.C."/>
            <person name="Klenk H.P."/>
        </authorList>
    </citation>
    <scope>NUCLEOTIDE SEQUENCE [LARGE SCALE GENOMIC DNA]</scope>
    <source>
        <strain evidence="3">ATCC 8368 / DSM 20162 / CCUG 35730 / CIP 100753 / JCM 10117 / KCTC 9821 / NBRC 16120 / NCIMB 702349 / NCTC 13040</strain>
    </source>
</reference>
<evidence type="ECO:0000313" key="2">
    <source>
        <dbReference type="EMBL" id="ADG79929.1"/>
    </source>
</evidence>
<reference evidence="3" key="1">
    <citation type="submission" date="2010-03" db="EMBL/GenBank/DDBJ databases">
        <title>The complete chromosome of Tsukamurella paurometabola DSM 20162.</title>
        <authorList>
            <consortium name="US DOE Joint Genome Institute (JGI-PGF)"/>
            <person name="Lucas S."/>
            <person name="Copeland A."/>
            <person name="Lapidus A."/>
            <person name="Glavina del Rio T."/>
            <person name="Dalin E."/>
            <person name="Tice H."/>
            <person name="Bruce D."/>
            <person name="Goodwin L."/>
            <person name="Pitluck S."/>
            <person name="Kyrpides N."/>
            <person name="Mavromatis K."/>
            <person name="Ivanova N."/>
            <person name="Mikhailova N."/>
            <person name="Munk A.C."/>
            <person name="Brettin T."/>
            <person name="Detter J.C."/>
            <person name="Tapia R."/>
            <person name="Han C."/>
            <person name="Larimer F."/>
            <person name="Land M."/>
            <person name="Hauser L."/>
            <person name="Markowitz V."/>
            <person name="Cheng J.-F."/>
            <person name="Hugenholtz P."/>
            <person name="Woyke T."/>
            <person name="Wu D."/>
            <person name="Jando M."/>
            <person name="Brambilla E."/>
            <person name="Klenk H.-P."/>
            <person name="Eisen J.A."/>
        </authorList>
    </citation>
    <scope>NUCLEOTIDE SEQUENCE [LARGE SCALE GENOMIC DNA]</scope>
    <source>
        <strain evidence="3">ATCC 8368 / DSM 20162 / CCUG 35730 / CIP 100753 / JCM 10117 / KCTC 9821 / NBRC 16120 / NCIMB 702349 / NCTC 13040</strain>
    </source>
</reference>
<dbReference type="RefSeq" id="WP_013127929.1">
    <property type="nucleotide sequence ID" value="NC_014158.1"/>
</dbReference>
<dbReference type="AlphaFoldDB" id="D5UWD0"/>
<protein>
    <recommendedName>
        <fullName evidence="4">Lipoprotein</fullName>
    </recommendedName>
</protein>
<evidence type="ECO:0000313" key="3">
    <source>
        <dbReference type="Proteomes" id="UP000001213"/>
    </source>
</evidence>
<evidence type="ECO:0000256" key="1">
    <source>
        <dbReference type="SAM" id="SignalP"/>
    </source>
</evidence>
<organism evidence="2 3">
    <name type="scientific">Tsukamurella paurometabola (strain ATCC 8368 / DSM 20162 / CCUG 35730 / CIP 100753 / JCM 10117 / KCTC 9821 / NBRC 16120 / NCIMB 702349 / NCTC 13040)</name>
    <name type="common">Corynebacterium paurometabolum</name>
    <dbReference type="NCBI Taxonomy" id="521096"/>
    <lineage>
        <taxon>Bacteria</taxon>
        <taxon>Bacillati</taxon>
        <taxon>Actinomycetota</taxon>
        <taxon>Actinomycetes</taxon>
        <taxon>Mycobacteriales</taxon>
        <taxon>Tsukamurellaceae</taxon>
        <taxon>Tsukamurella</taxon>
    </lineage>
</organism>
<dbReference type="PROSITE" id="PS51257">
    <property type="entry name" value="PROKAR_LIPOPROTEIN"/>
    <property type="match status" value="1"/>
</dbReference>
<dbReference type="EMBL" id="CP001966">
    <property type="protein sequence ID" value="ADG79929.1"/>
    <property type="molecule type" value="Genomic_DNA"/>
</dbReference>
<accession>D5UWD0</accession>
<feature type="chain" id="PRO_5003078133" description="Lipoprotein" evidence="1">
    <location>
        <begin position="22"/>
        <end position="152"/>
    </location>
</feature>
<name>D5UWD0_TSUPD</name>
<dbReference type="KEGG" id="tpr:Tpau_3345"/>
<sequence length="152" mass="15621">MRRGNRIVVLVVVAAVLSSCASETIFCGASAPQSSTPTGHDDAGSLAGDYGGHGRGLTIRADGTGTGWFTSVCGPDGGGCVANVYYDVVVENIQAKAADASADLAIIAARPDRARAMLPQRQRIVRDPTKDEIIVGDVRFCGPRAAPFACGA</sequence>